<dbReference type="AlphaFoldDB" id="A0A3M9XZ25"/>
<dbReference type="Pfam" id="PF06011">
    <property type="entry name" value="TRP"/>
    <property type="match status" value="1"/>
</dbReference>
<evidence type="ECO:0000256" key="1">
    <source>
        <dbReference type="ARBA" id="ARBA00004141"/>
    </source>
</evidence>
<comment type="subcellular location">
    <subcellularLocation>
        <location evidence="1">Membrane</location>
        <topology evidence="1">Multi-pass membrane protein</topology>
    </subcellularLocation>
</comment>
<dbReference type="Proteomes" id="UP000267145">
    <property type="component" value="Unassembled WGS sequence"/>
</dbReference>
<evidence type="ECO:0000256" key="5">
    <source>
        <dbReference type="ARBA" id="ARBA00022989"/>
    </source>
</evidence>
<evidence type="ECO:0000313" key="12">
    <source>
        <dbReference type="Proteomes" id="UP000267145"/>
    </source>
</evidence>
<feature type="transmembrane region" description="Helical" evidence="8">
    <location>
        <begin position="418"/>
        <end position="438"/>
    </location>
</feature>
<evidence type="ECO:0000256" key="7">
    <source>
        <dbReference type="SAM" id="MobiDB-lite"/>
    </source>
</evidence>
<feature type="transmembrane region" description="Helical" evidence="8">
    <location>
        <begin position="532"/>
        <end position="551"/>
    </location>
</feature>
<keyword evidence="12" id="KW-1185">Reference proteome</keyword>
<dbReference type="EMBL" id="RBVV01000169">
    <property type="protein sequence ID" value="RNJ52886.1"/>
    <property type="molecule type" value="Genomic_DNA"/>
</dbReference>
<feature type="chain" id="PRO_5018288957" description="ML-like domain-containing protein" evidence="9">
    <location>
        <begin position="28"/>
        <end position="797"/>
    </location>
</feature>
<evidence type="ECO:0000256" key="9">
    <source>
        <dbReference type="SAM" id="SignalP"/>
    </source>
</evidence>
<sequence>MSSNQVRWGPRKLLLLAATTLISTAAADEILSTVGFTTCGPSNADVRVNKADITYNNADKTVVFDVSGTSTKVQNVTAELKVTAYGNEIYSNKFNPCDSSTFVEQLCPVPEGTFGARGTQKIPDEFAKMVPAIAFQVPDIAALATLELKSVDGGSEVACIQSQVSNGKTASVAAVSYVAVGIAGVALIATGVSALSSAVAGGSAAAGGAGGAGTPSPSFTETLGWFQGMAMNGMLSVNYPPVYRSFSENFAFSTGIVQWNDLQIGIDNFRGMTGGDLTKDSFELLRNATLTFPDGSTSQNNGGGLFKAKRAMEQFSVLLARQIDTTVGGTGDSAGSDDSEESGINKTVDGITAYVNKLSVPAANTFLMVLLIIAIVIAAIVVSILLVKVILEFWALFGSFPKALSGFREHYWGSIARTITSLILLLYGIWVLYCIFQFTHGDSWAANTLAGVTLAVFTGILAFFAWKIWNTARKLKQAEGDSSGLYEKKEVWVKYSLFYESYKKDYWWLFIPIIIYMFAKGTIIAAGDGHGLFQASGQLIVEALLLILLLWKRPYERKSGNVISITIQVVRVISVVCILVFVEQFGIAQTTQTVTGVVLIAVQSALTGLLAILIMWNAFNACCKVNPHRQRRKEMEKMQRDMDNLTPLDARNSLLLDRKDPEAGPNGETTYAMASAVEKNQASVASHARDPSRDMYDRAAAAQYNTYHKNHPSQASNSLNFLGGSVHPAYRPLTPSTPMHERSISREGLMSSAAPVGQAVTRQPTVPDMGGNGGDRSYRNQGYGQGGYGQGAGYRGF</sequence>
<evidence type="ECO:0000256" key="6">
    <source>
        <dbReference type="ARBA" id="ARBA00023136"/>
    </source>
</evidence>
<feature type="region of interest" description="Disordered" evidence="7">
    <location>
        <begin position="762"/>
        <end position="797"/>
    </location>
</feature>
<feature type="compositionally biased region" description="Gly residues" evidence="7">
    <location>
        <begin position="783"/>
        <end position="797"/>
    </location>
</feature>
<dbReference type="GO" id="GO:0009272">
    <property type="term" value="P:fungal-type cell wall biogenesis"/>
    <property type="evidence" value="ECO:0007669"/>
    <property type="project" value="TreeGrafter"/>
</dbReference>
<feature type="domain" description="ML-like" evidence="10">
    <location>
        <begin position="29"/>
        <end position="171"/>
    </location>
</feature>
<feature type="transmembrane region" description="Helical" evidence="8">
    <location>
        <begin position="506"/>
        <end position="526"/>
    </location>
</feature>
<keyword evidence="3 8" id="KW-0812">Transmembrane</keyword>
<gene>
    <name evidence="11" type="ORF">D7B24_002665</name>
</gene>
<dbReference type="GO" id="GO:0016020">
    <property type="term" value="C:membrane"/>
    <property type="evidence" value="ECO:0007669"/>
    <property type="project" value="UniProtKB-SubCell"/>
</dbReference>
<reference evidence="11 12" key="1">
    <citation type="submission" date="2018-10" db="EMBL/GenBank/DDBJ databases">
        <title>Genome sequence of Verticillium nonalfalfae VnAa140.</title>
        <authorList>
            <person name="Stajich J.E."/>
            <person name="Kasson M.T."/>
        </authorList>
    </citation>
    <scope>NUCLEOTIDE SEQUENCE [LARGE SCALE GENOMIC DNA]</scope>
    <source>
        <strain evidence="11 12">VnAa140</strain>
    </source>
</reference>
<evidence type="ECO:0000256" key="2">
    <source>
        <dbReference type="ARBA" id="ARBA00010642"/>
    </source>
</evidence>
<evidence type="ECO:0000313" key="11">
    <source>
        <dbReference type="EMBL" id="RNJ52886.1"/>
    </source>
</evidence>
<feature type="transmembrane region" description="Helical" evidence="8">
    <location>
        <begin position="563"/>
        <end position="582"/>
    </location>
</feature>
<dbReference type="SMART" id="SM01320">
    <property type="entry name" value="TRP_N"/>
    <property type="match status" value="1"/>
</dbReference>
<dbReference type="GO" id="GO:0055085">
    <property type="term" value="P:transmembrane transport"/>
    <property type="evidence" value="ECO:0007669"/>
    <property type="project" value="TreeGrafter"/>
</dbReference>
<comment type="caution">
    <text evidence="11">The sequence shown here is derived from an EMBL/GenBank/DDBJ whole genome shotgun (WGS) entry which is preliminary data.</text>
</comment>
<dbReference type="InterPro" id="IPR010308">
    <property type="entry name" value="TRP_C"/>
</dbReference>
<dbReference type="GeneID" id="39606354"/>
<keyword evidence="6 8" id="KW-0472">Membrane</keyword>
<protein>
    <recommendedName>
        <fullName evidence="10">ML-like domain-containing protein</fullName>
    </recommendedName>
</protein>
<accession>A0A3M9XZ25</accession>
<evidence type="ECO:0000256" key="3">
    <source>
        <dbReference type="ARBA" id="ARBA00022692"/>
    </source>
</evidence>
<feature type="transmembrane region" description="Helical" evidence="8">
    <location>
        <begin position="366"/>
        <end position="397"/>
    </location>
</feature>
<dbReference type="Pfam" id="PF14558">
    <property type="entry name" value="TRP_N"/>
    <property type="match status" value="1"/>
</dbReference>
<dbReference type="RefSeq" id="XP_028491044.1">
    <property type="nucleotide sequence ID" value="XM_028636866.1"/>
</dbReference>
<dbReference type="PANTHER" id="PTHR31145:SF5">
    <property type="entry name" value="DUF907 DOMAIN PROTEIN (AFU_ORTHOLOGUE AFUA_2G06100)"/>
    <property type="match status" value="1"/>
</dbReference>
<feature type="signal peptide" evidence="9">
    <location>
        <begin position="1"/>
        <end position="27"/>
    </location>
</feature>
<feature type="transmembrane region" description="Helical" evidence="8">
    <location>
        <begin position="444"/>
        <end position="466"/>
    </location>
</feature>
<evidence type="ECO:0000256" key="8">
    <source>
        <dbReference type="SAM" id="Phobius"/>
    </source>
</evidence>
<comment type="similarity">
    <text evidence="2">Belongs to the transient receptor potential (TRP) ion channel family.</text>
</comment>
<dbReference type="InterPro" id="IPR040241">
    <property type="entry name" value="TRP_Flc/Pkd2-like"/>
</dbReference>
<proteinExistence type="inferred from homology"/>
<evidence type="ECO:0000259" key="10">
    <source>
        <dbReference type="SMART" id="SM01320"/>
    </source>
</evidence>
<name>A0A3M9XZ25_9PEZI</name>
<evidence type="ECO:0000256" key="4">
    <source>
        <dbReference type="ARBA" id="ARBA00022729"/>
    </source>
</evidence>
<keyword evidence="5 8" id="KW-1133">Transmembrane helix</keyword>
<dbReference type="InterPro" id="IPR032800">
    <property type="entry name" value="TRP_N"/>
</dbReference>
<dbReference type="PANTHER" id="PTHR31145">
    <property type="entry name" value="INTEGRAL MEMBRANE PROTEIN (AFU_ORTHOLOGUE AFUA_7G01610)"/>
    <property type="match status" value="1"/>
</dbReference>
<keyword evidence="4 9" id="KW-0732">Signal</keyword>
<feature type="transmembrane region" description="Helical" evidence="8">
    <location>
        <begin position="594"/>
        <end position="619"/>
    </location>
</feature>
<organism evidence="11 12">
    <name type="scientific">Verticillium nonalfalfae</name>
    <dbReference type="NCBI Taxonomy" id="1051616"/>
    <lineage>
        <taxon>Eukaryota</taxon>
        <taxon>Fungi</taxon>
        <taxon>Dikarya</taxon>
        <taxon>Ascomycota</taxon>
        <taxon>Pezizomycotina</taxon>
        <taxon>Sordariomycetes</taxon>
        <taxon>Hypocreomycetidae</taxon>
        <taxon>Glomerellales</taxon>
        <taxon>Plectosphaerellaceae</taxon>
        <taxon>Verticillium</taxon>
    </lineage>
</organism>